<sequence>FLRAQGTASERNLAYAEMRLIAVKLLWNFDLAFEEECEGWDNQKSYNIWEKDPLKVKLTP</sequence>
<dbReference type="Gene3D" id="1.10.630.10">
    <property type="entry name" value="Cytochrome P450"/>
    <property type="match status" value="1"/>
</dbReference>
<dbReference type="GO" id="GO:0020037">
    <property type="term" value="F:heme binding"/>
    <property type="evidence" value="ECO:0007669"/>
    <property type="project" value="InterPro"/>
</dbReference>
<dbReference type="AlphaFoldDB" id="Q4TVP4"/>
<reference evidence="1" key="1">
    <citation type="submission" date="2005-05" db="EMBL/GenBank/DDBJ databases">
        <authorList>
            <person name="O'Callaghan J.J."/>
            <person name="Stapleton P.C."/>
            <person name="Dobson A.D.W."/>
        </authorList>
    </citation>
    <scope>NUCLEOTIDE SEQUENCE</scope>
</reference>
<accession>Q4TVP4</accession>
<dbReference type="EMBL" id="DQ054597">
    <property type="protein sequence ID" value="AAY58082.1"/>
    <property type="molecule type" value="mRNA"/>
</dbReference>
<organism evidence="1">
    <name type="scientific">Aspergillus ochraceus</name>
    <dbReference type="NCBI Taxonomy" id="40380"/>
    <lineage>
        <taxon>Eukaryota</taxon>
        <taxon>Fungi</taxon>
        <taxon>Dikarya</taxon>
        <taxon>Ascomycota</taxon>
        <taxon>Pezizomycotina</taxon>
        <taxon>Eurotiomycetes</taxon>
        <taxon>Eurotiomycetidae</taxon>
        <taxon>Eurotiales</taxon>
        <taxon>Aspergillaceae</taxon>
        <taxon>Aspergillus</taxon>
        <taxon>Aspergillus subgen. Circumdati</taxon>
    </lineage>
</organism>
<dbReference type="SUPFAM" id="SSF48264">
    <property type="entry name" value="Cytochrome P450"/>
    <property type="match status" value="1"/>
</dbReference>
<proteinExistence type="evidence at transcript level"/>
<reference evidence="1" key="2">
    <citation type="journal article" date="2006" name="Fungal Genet. Biol.">
        <title>Ochratoxin A biosynthetic genes in Aspergillus ochraceus are differentially regulated by pH and nutritional stimuli.</title>
        <authorList>
            <person name="O'Callaghan J."/>
            <person name="Stapleton P.C."/>
            <person name="Dobson A.D."/>
        </authorList>
    </citation>
    <scope>NUCLEOTIDE SEQUENCE</scope>
</reference>
<feature type="non-terminal residue" evidence="1">
    <location>
        <position position="1"/>
    </location>
</feature>
<dbReference type="InterPro" id="IPR036396">
    <property type="entry name" value="Cyt_P450_sf"/>
</dbReference>
<dbReference type="GO" id="GO:0005506">
    <property type="term" value="F:iron ion binding"/>
    <property type="evidence" value="ECO:0007669"/>
    <property type="project" value="InterPro"/>
</dbReference>
<protein>
    <submittedName>
        <fullName evidence="1">p450 monoxygenase</fullName>
    </submittedName>
</protein>
<feature type="non-terminal residue" evidence="1">
    <location>
        <position position="60"/>
    </location>
</feature>
<dbReference type="GO" id="GO:0004497">
    <property type="term" value="F:monooxygenase activity"/>
    <property type="evidence" value="ECO:0007669"/>
    <property type="project" value="InterPro"/>
</dbReference>
<name>Q4TVP4_9EURO</name>
<evidence type="ECO:0000313" key="1">
    <source>
        <dbReference type="EMBL" id="AAY58082.1"/>
    </source>
</evidence>
<dbReference type="GO" id="GO:0016705">
    <property type="term" value="F:oxidoreductase activity, acting on paired donors, with incorporation or reduction of molecular oxygen"/>
    <property type="evidence" value="ECO:0007669"/>
    <property type="project" value="InterPro"/>
</dbReference>